<protein>
    <submittedName>
        <fullName evidence="3">Uncharacterized protein</fullName>
    </submittedName>
</protein>
<dbReference type="Gene3D" id="1.25.40.10">
    <property type="entry name" value="Tetratricopeptide repeat domain"/>
    <property type="match status" value="1"/>
</dbReference>
<dbReference type="Proteomes" id="UP000266841">
    <property type="component" value="Unassembled WGS sequence"/>
</dbReference>
<dbReference type="OrthoDB" id="2247385at2759"/>
<dbReference type="InterPro" id="IPR011990">
    <property type="entry name" value="TPR-like_helical_dom_sf"/>
</dbReference>
<dbReference type="PANTHER" id="PTHR11102:SF160">
    <property type="entry name" value="ERAD-ASSOCIATED E3 UBIQUITIN-PROTEIN LIGASE COMPONENT HRD3"/>
    <property type="match status" value="1"/>
</dbReference>
<comment type="caution">
    <text evidence="3">The sequence shown here is derived from an EMBL/GenBank/DDBJ whole genome shotgun (WGS) entry which is preliminary data.</text>
</comment>
<name>K0STX4_THAOC</name>
<evidence type="ECO:0000313" key="4">
    <source>
        <dbReference type="Proteomes" id="UP000266841"/>
    </source>
</evidence>
<evidence type="ECO:0000313" key="3">
    <source>
        <dbReference type="EMBL" id="EJK68434.1"/>
    </source>
</evidence>
<evidence type="ECO:0000256" key="1">
    <source>
        <dbReference type="ARBA" id="ARBA00038101"/>
    </source>
</evidence>
<gene>
    <name evidence="3" type="ORF">THAOC_10388</name>
</gene>
<dbReference type="SMART" id="SM00671">
    <property type="entry name" value="SEL1"/>
    <property type="match status" value="4"/>
</dbReference>
<evidence type="ECO:0000256" key="2">
    <source>
        <dbReference type="SAM" id="SignalP"/>
    </source>
</evidence>
<keyword evidence="4" id="KW-1185">Reference proteome</keyword>
<dbReference type="Pfam" id="PF08238">
    <property type="entry name" value="Sel1"/>
    <property type="match status" value="4"/>
</dbReference>
<dbReference type="SUPFAM" id="SSF81901">
    <property type="entry name" value="HCP-like"/>
    <property type="match status" value="1"/>
</dbReference>
<sequence>MTNLVAVLCALVALVSSAHAGRLTPAAEDFLPVAKREGFVDSAGSLQGASADEEVSITEQLALSTNSVELQVYLGVFYMYQDPPDESKSLTWFTRATEQGNTVSSLAAGLIHYHRRQRSAARPFFQHASDSSEMYGHYYLGRLIFEEASQNQQLSRASELDEAASLFAMAVDVVDAQHALAVMHEYGLLGEAEGDTESSADLATFLHEEAARRGSIDSMYHLALMYAFGRGPMQDFYKAQSLFQRVIEYNPDHAPSLRYLGLFQAKGYGSNAPDYDAAIVYYKACAKAAGDKYPEVSSICVDEHDRLADVIQRVRNP</sequence>
<feature type="signal peptide" evidence="2">
    <location>
        <begin position="1"/>
        <end position="20"/>
    </location>
</feature>
<dbReference type="PANTHER" id="PTHR11102">
    <property type="entry name" value="SEL-1-LIKE PROTEIN"/>
    <property type="match status" value="1"/>
</dbReference>
<keyword evidence="2" id="KW-0732">Signal</keyword>
<comment type="similarity">
    <text evidence="1">Belongs to the sel-1 family.</text>
</comment>
<dbReference type="InterPro" id="IPR050767">
    <property type="entry name" value="Sel1_AlgK"/>
</dbReference>
<feature type="chain" id="PRO_5003838039" evidence="2">
    <location>
        <begin position="21"/>
        <end position="317"/>
    </location>
</feature>
<organism evidence="3 4">
    <name type="scientific">Thalassiosira oceanica</name>
    <name type="common">Marine diatom</name>
    <dbReference type="NCBI Taxonomy" id="159749"/>
    <lineage>
        <taxon>Eukaryota</taxon>
        <taxon>Sar</taxon>
        <taxon>Stramenopiles</taxon>
        <taxon>Ochrophyta</taxon>
        <taxon>Bacillariophyta</taxon>
        <taxon>Coscinodiscophyceae</taxon>
        <taxon>Thalassiosirophycidae</taxon>
        <taxon>Thalassiosirales</taxon>
        <taxon>Thalassiosiraceae</taxon>
        <taxon>Thalassiosira</taxon>
    </lineage>
</organism>
<dbReference type="EMBL" id="AGNL01011358">
    <property type="protein sequence ID" value="EJK68434.1"/>
    <property type="molecule type" value="Genomic_DNA"/>
</dbReference>
<reference evidence="3 4" key="1">
    <citation type="journal article" date="2012" name="Genome Biol.">
        <title>Genome and low-iron response of an oceanic diatom adapted to chronic iron limitation.</title>
        <authorList>
            <person name="Lommer M."/>
            <person name="Specht M."/>
            <person name="Roy A.S."/>
            <person name="Kraemer L."/>
            <person name="Andreson R."/>
            <person name="Gutowska M.A."/>
            <person name="Wolf J."/>
            <person name="Bergner S.V."/>
            <person name="Schilhabel M.B."/>
            <person name="Klostermeier U.C."/>
            <person name="Beiko R.G."/>
            <person name="Rosenstiel P."/>
            <person name="Hippler M."/>
            <person name="Laroche J."/>
        </authorList>
    </citation>
    <scope>NUCLEOTIDE SEQUENCE [LARGE SCALE GENOMIC DNA]</scope>
    <source>
        <strain evidence="3 4">CCMP1005</strain>
    </source>
</reference>
<proteinExistence type="inferred from homology"/>
<dbReference type="AlphaFoldDB" id="K0STX4"/>
<dbReference type="InterPro" id="IPR006597">
    <property type="entry name" value="Sel1-like"/>
</dbReference>
<accession>K0STX4</accession>